<dbReference type="GO" id="GO:0005525">
    <property type="term" value="F:GTP binding"/>
    <property type="evidence" value="ECO:0007669"/>
    <property type="project" value="UniProtKB-KW"/>
</dbReference>
<evidence type="ECO:0000313" key="13">
    <source>
        <dbReference type="Proteomes" id="UP000473826"/>
    </source>
</evidence>
<dbReference type="SUPFAM" id="SSF52540">
    <property type="entry name" value="P-loop containing nucleoside triphosphate hydrolases"/>
    <property type="match status" value="1"/>
</dbReference>
<evidence type="ECO:0000256" key="11">
    <source>
        <dbReference type="SAM" id="MobiDB-lite"/>
    </source>
</evidence>
<evidence type="ECO:0000256" key="8">
    <source>
        <dbReference type="ARBA" id="ARBA00023288"/>
    </source>
</evidence>
<proteinExistence type="inferred from homology"/>
<name>A0A7D8Z0S7_VANHU</name>
<feature type="compositionally biased region" description="Basic and acidic residues" evidence="11">
    <location>
        <begin position="14"/>
        <end position="24"/>
    </location>
</feature>
<dbReference type="InterPro" id="IPR005225">
    <property type="entry name" value="Small_GTP-bd"/>
</dbReference>
<dbReference type="PROSITE" id="PS51421">
    <property type="entry name" value="RAS"/>
    <property type="match status" value="1"/>
</dbReference>
<evidence type="ECO:0000256" key="7">
    <source>
        <dbReference type="ARBA" id="ARBA00023136"/>
    </source>
</evidence>
<keyword evidence="5" id="KW-0547">Nucleotide-binding</keyword>
<feature type="region of interest" description="Disordered" evidence="11">
    <location>
        <begin position="1"/>
        <end position="37"/>
    </location>
</feature>
<keyword evidence="7" id="KW-0472">Membrane</keyword>
<sequence length="315" mass="35086">MPVATDRVLRQRPQRRDGSTRASERSTPTRPAAATLTHPGVGKSALTIQFIQSHPAARTDPRPEDSYRKQCIIDDEVALLDVLDTAGQEEYGAMREQYMRTGDGFLLVYSITSRSSFEEVSTFHQQILRVQDRDYFPVVVVANKCDLEYERQVQPHEGRDLAKRFGAQCIETSAKQRVNVDDAFVAVVRAIRKFQRVSGRRRKRAPQARVSAEEHGCGACVCDGARRRRPRCDGLCQRRARRHTAFHLYYDSPWPQPHPRPLLTPPQQETGPAAQVSNNTPSGRPTPSGGVAGGPRNEPAQEDVGQGCCSGCVIL</sequence>
<comment type="similarity">
    <text evidence="2">Belongs to the small GTPase superfamily. Ras family.</text>
</comment>
<keyword evidence="6" id="KW-0342">GTP-binding</keyword>
<keyword evidence="4" id="KW-0488">Methylation</keyword>
<comment type="caution">
    <text evidence="12">The sequence shown here is derived from an EMBL/GenBank/DDBJ whole genome shotgun (WGS) entry which is preliminary data.</text>
</comment>
<keyword evidence="9" id="KW-0636">Prenylation</keyword>
<dbReference type="InterPro" id="IPR020849">
    <property type="entry name" value="Small_GTPase_Ras-type"/>
</dbReference>
<dbReference type="SMART" id="SM00175">
    <property type="entry name" value="RAB"/>
    <property type="match status" value="1"/>
</dbReference>
<comment type="subcellular location">
    <subcellularLocation>
        <location evidence="1">Cell membrane</location>
        <topology evidence="1">Lipid-anchor</topology>
        <orientation evidence="1">Cytoplasmic side</orientation>
    </subcellularLocation>
</comment>
<evidence type="ECO:0000256" key="3">
    <source>
        <dbReference type="ARBA" id="ARBA00022475"/>
    </source>
</evidence>
<dbReference type="NCBIfam" id="TIGR00231">
    <property type="entry name" value="small_GTP"/>
    <property type="match status" value="1"/>
</dbReference>
<evidence type="ECO:0000256" key="1">
    <source>
        <dbReference type="ARBA" id="ARBA00004342"/>
    </source>
</evidence>
<gene>
    <name evidence="12" type="ORF">VHUM_03273</name>
</gene>
<dbReference type="Pfam" id="PF00071">
    <property type="entry name" value="Ras"/>
    <property type="match status" value="1"/>
</dbReference>
<dbReference type="PANTHER" id="PTHR24070">
    <property type="entry name" value="RAS, DI-RAS, AND RHEB FAMILY MEMBERS OF SMALL GTPASE SUPERFAMILY"/>
    <property type="match status" value="1"/>
</dbReference>
<dbReference type="SMART" id="SM00174">
    <property type="entry name" value="RHO"/>
    <property type="match status" value="1"/>
</dbReference>
<keyword evidence="13" id="KW-1185">Reference proteome</keyword>
<evidence type="ECO:0000256" key="6">
    <source>
        <dbReference type="ARBA" id="ARBA00023134"/>
    </source>
</evidence>
<feature type="region of interest" description="Disordered" evidence="11">
    <location>
        <begin position="251"/>
        <end position="305"/>
    </location>
</feature>
<dbReference type="InterPro" id="IPR027417">
    <property type="entry name" value="P-loop_NTPase"/>
</dbReference>
<dbReference type="PRINTS" id="PR00449">
    <property type="entry name" value="RASTRNSFRMNG"/>
</dbReference>
<reference evidence="12 13" key="1">
    <citation type="journal article" date="2019" name="PLoS Genet.">
        <title>Convergent evolution of linked mating-type loci in basidiomycete fungi.</title>
        <authorList>
            <person name="Sun S."/>
            <person name="Coelho M.A."/>
            <person name="Heitman J."/>
            <person name="Nowrousian M."/>
        </authorList>
    </citation>
    <scope>NUCLEOTIDE SEQUENCE [LARGE SCALE GENOMIC DNA]</scope>
    <source>
        <strain evidence="12 13">CBS 4282</strain>
    </source>
</reference>
<evidence type="ECO:0000256" key="10">
    <source>
        <dbReference type="ARBA" id="ARBA00069438"/>
    </source>
</evidence>
<dbReference type="FunFam" id="3.40.50.300:FF:000080">
    <property type="entry name" value="Ras-like GTPase Ras1"/>
    <property type="match status" value="1"/>
</dbReference>
<dbReference type="AlphaFoldDB" id="A0A7D8Z0S7"/>
<dbReference type="EMBL" id="QKWK01000009">
    <property type="protein sequence ID" value="TXT07103.1"/>
    <property type="molecule type" value="Genomic_DNA"/>
</dbReference>
<evidence type="ECO:0000256" key="2">
    <source>
        <dbReference type="ARBA" id="ARBA00008344"/>
    </source>
</evidence>
<protein>
    <recommendedName>
        <fullName evidence="10">Ras-like protein</fullName>
    </recommendedName>
</protein>
<keyword evidence="8" id="KW-0449">Lipoprotein</keyword>
<dbReference type="GO" id="GO:0003924">
    <property type="term" value="F:GTPase activity"/>
    <property type="evidence" value="ECO:0007669"/>
    <property type="project" value="InterPro"/>
</dbReference>
<evidence type="ECO:0000313" key="12">
    <source>
        <dbReference type="EMBL" id="TXT07103.1"/>
    </source>
</evidence>
<dbReference type="OrthoDB" id="5976022at2759"/>
<feature type="compositionally biased region" description="Polar residues" evidence="11">
    <location>
        <begin position="275"/>
        <end position="285"/>
    </location>
</feature>
<dbReference type="GO" id="GO:0007165">
    <property type="term" value="P:signal transduction"/>
    <property type="evidence" value="ECO:0007669"/>
    <property type="project" value="InterPro"/>
</dbReference>
<dbReference type="InterPro" id="IPR001806">
    <property type="entry name" value="Small_GTPase"/>
</dbReference>
<organism evidence="12 13">
    <name type="scientific">Vanrija humicola</name>
    <name type="common">Yeast</name>
    <name type="synonym">Cryptococcus humicola</name>
    <dbReference type="NCBI Taxonomy" id="5417"/>
    <lineage>
        <taxon>Eukaryota</taxon>
        <taxon>Fungi</taxon>
        <taxon>Dikarya</taxon>
        <taxon>Basidiomycota</taxon>
        <taxon>Agaricomycotina</taxon>
        <taxon>Tremellomycetes</taxon>
        <taxon>Trichosporonales</taxon>
        <taxon>Trichosporonaceae</taxon>
        <taxon>Vanrija</taxon>
    </lineage>
</organism>
<dbReference type="Proteomes" id="UP000473826">
    <property type="component" value="Unassembled WGS sequence"/>
</dbReference>
<evidence type="ECO:0000256" key="4">
    <source>
        <dbReference type="ARBA" id="ARBA00022481"/>
    </source>
</evidence>
<dbReference type="SMART" id="SM00173">
    <property type="entry name" value="RAS"/>
    <property type="match status" value="1"/>
</dbReference>
<accession>A0A7D8Z0S7</accession>
<dbReference type="Gene3D" id="3.40.50.300">
    <property type="entry name" value="P-loop containing nucleotide triphosphate hydrolases"/>
    <property type="match status" value="1"/>
</dbReference>
<feature type="compositionally biased region" description="Pro residues" evidence="11">
    <location>
        <begin position="254"/>
        <end position="264"/>
    </location>
</feature>
<dbReference type="PROSITE" id="PS51419">
    <property type="entry name" value="RAB"/>
    <property type="match status" value="1"/>
</dbReference>
<evidence type="ECO:0000256" key="9">
    <source>
        <dbReference type="ARBA" id="ARBA00023289"/>
    </source>
</evidence>
<dbReference type="GO" id="GO:0005886">
    <property type="term" value="C:plasma membrane"/>
    <property type="evidence" value="ECO:0007669"/>
    <property type="project" value="UniProtKB-SubCell"/>
</dbReference>
<evidence type="ECO:0000256" key="5">
    <source>
        <dbReference type="ARBA" id="ARBA00022741"/>
    </source>
</evidence>
<keyword evidence="3" id="KW-1003">Cell membrane</keyword>